<dbReference type="OrthoDB" id="9793746at2"/>
<dbReference type="PaxDb" id="1123384-AJ81_00085"/>
<dbReference type="PANTHER" id="PTHR37308:SF1">
    <property type="entry name" value="POLYPRENYL-PHOSPHATE TRANSPORTER"/>
    <property type="match status" value="1"/>
</dbReference>
<keyword evidence="3" id="KW-1185">Reference proteome</keyword>
<evidence type="ECO:0000313" key="3">
    <source>
        <dbReference type="Proteomes" id="UP000077469"/>
    </source>
</evidence>
<dbReference type="PANTHER" id="PTHR37308">
    <property type="entry name" value="INTEGRAL MEMBRANE PROTEIN"/>
    <property type="match status" value="1"/>
</dbReference>
<feature type="transmembrane region" description="Helical" evidence="1">
    <location>
        <begin position="78"/>
        <end position="95"/>
    </location>
</feature>
<name>A0A0X1KTF2_9THEM</name>
<organism evidence="2 3">
    <name type="scientific">Pseudothermotoga hypogea DSM 11164 = NBRC 106472</name>
    <dbReference type="NCBI Taxonomy" id="1123384"/>
    <lineage>
        <taxon>Bacteria</taxon>
        <taxon>Thermotogati</taxon>
        <taxon>Thermotogota</taxon>
        <taxon>Thermotogae</taxon>
        <taxon>Thermotogales</taxon>
        <taxon>Thermotogaceae</taxon>
        <taxon>Pseudothermotoga</taxon>
    </lineage>
</organism>
<feature type="transmembrane region" description="Helical" evidence="1">
    <location>
        <begin position="133"/>
        <end position="162"/>
    </location>
</feature>
<evidence type="ECO:0000256" key="1">
    <source>
        <dbReference type="SAM" id="Phobius"/>
    </source>
</evidence>
<feature type="transmembrane region" description="Helical" evidence="1">
    <location>
        <begin position="51"/>
        <end position="72"/>
    </location>
</feature>
<keyword evidence="1" id="KW-0812">Transmembrane</keyword>
<dbReference type="AlphaFoldDB" id="A0A0X1KTF2"/>
<dbReference type="Proteomes" id="UP000077469">
    <property type="component" value="Chromosome"/>
</dbReference>
<evidence type="ECO:0000313" key="2">
    <source>
        <dbReference type="EMBL" id="AJC74597.1"/>
    </source>
</evidence>
<dbReference type="PATRIC" id="fig|1123384.7.peg.17"/>
<gene>
    <name evidence="2" type="ORF">AJ81_00085</name>
</gene>
<dbReference type="KEGG" id="phy:AJ81_00085"/>
<dbReference type="EMBL" id="CP007141">
    <property type="protein sequence ID" value="AJC74597.1"/>
    <property type="molecule type" value="Genomic_DNA"/>
</dbReference>
<sequence length="259" mass="27962">MMNVLRGFLIGLANLVPGVSGATMAVIVGVYERLIDAVANFVKLRFKREQIAFIVALGIGILAAILVGSAGMKHLLERSPAVAYAIFFGLVLGSIPKLRREISDLKLFHFAVGASLMLIFELLVHTVQLSGTYVLLTGIIAACAMILPGLSGSLVLLILGVYDDILDALVNLKLAIVLPFGIGVILGIALMALLMNWLVEKFPNQTRSFTFGLVVASIIKLEPFTKQSMNLVGFALVLLIVSVTVYLSFRLSYRSSARR</sequence>
<reference evidence="2 3" key="1">
    <citation type="submission" date="2014-01" db="EMBL/GenBank/DDBJ databases">
        <title>Genome sequencing of Thermotog hypogea.</title>
        <authorList>
            <person name="Zhang X."/>
            <person name="Alvare G."/>
            <person name="Fristensky B."/>
            <person name="Chen L."/>
            <person name="Suen T."/>
            <person name="Chen Q."/>
            <person name="Ma K."/>
        </authorList>
    </citation>
    <scope>NUCLEOTIDE SEQUENCE [LARGE SCALE GENOMIC DNA]</scope>
    <source>
        <strain evidence="2 3">DSM 11164</strain>
    </source>
</reference>
<feature type="transmembrane region" description="Helical" evidence="1">
    <location>
        <begin position="6"/>
        <end position="31"/>
    </location>
</feature>
<feature type="transmembrane region" description="Helical" evidence="1">
    <location>
        <begin position="231"/>
        <end position="249"/>
    </location>
</feature>
<proteinExistence type="predicted"/>
<evidence type="ECO:0008006" key="4">
    <source>
        <dbReference type="Google" id="ProtNLM"/>
    </source>
</evidence>
<dbReference type="InterPro" id="IPR007163">
    <property type="entry name" value="VCA0040-like"/>
</dbReference>
<keyword evidence="1" id="KW-1133">Transmembrane helix</keyword>
<dbReference type="Pfam" id="PF04018">
    <property type="entry name" value="VCA0040-like"/>
    <property type="match status" value="1"/>
</dbReference>
<dbReference type="STRING" id="1123384.AJ81_00085"/>
<keyword evidence="1" id="KW-0472">Membrane</keyword>
<accession>A0A0X1KTF2</accession>
<feature type="transmembrane region" description="Helical" evidence="1">
    <location>
        <begin position="107"/>
        <end position="127"/>
    </location>
</feature>
<protein>
    <recommendedName>
        <fullName evidence="4">DUF368 domain-containing protein</fullName>
    </recommendedName>
</protein>
<feature type="transmembrane region" description="Helical" evidence="1">
    <location>
        <begin position="174"/>
        <end position="199"/>
    </location>
</feature>